<protein>
    <submittedName>
        <fullName evidence="1">Uncharacterized protein</fullName>
    </submittedName>
</protein>
<sequence length="65" mass="7376">MRKKIRRKRCVLYRHFFAESENDLRNDAGDLTAASRQGPKITPVIAMAFSLSSLQHFAAAKARQV</sequence>
<comment type="caution">
    <text evidence="1">The sequence shown here is derived from an EMBL/GenBank/DDBJ whole genome shotgun (WGS) entry which is preliminary data.</text>
</comment>
<keyword evidence="2" id="KW-1185">Reference proteome</keyword>
<accession>A0ABT9T3Y3</accession>
<reference evidence="1 2" key="1">
    <citation type="submission" date="2023-07" db="EMBL/GenBank/DDBJ databases">
        <title>Sorghum-associated microbial communities from plants grown in Nebraska, USA.</title>
        <authorList>
            <person name="Schachtman D."/>
        </authorList>
    </citation>
    <scope>NUCLEOTIDE SEQUENCE [LARGE SCALE GENOMIC DNA]</scope>
    <source>
        <strain evidence="1 2">CC49</strain>
    </source>
</reference>
<evidence type="ECO:0000313" key="1">
    <source>
        <dbReference type="EMBL" id="MDQ0018178.1"/>
    </source>
</evidence>
<gene>
    <name evidence="1" type="ORF">J2X94_000306</name>
</gene>
<proteinExistence type="predicted"/>
<name>A0ABT9T3Y3_9GAMM</name>
<organism evidence="1 2">
    <name type="scientific">[Curtobacterium] plantarum</name>
    <dbReference type="NCBI Taxonomy" id="221276"/>
    <lineage>
        <taxon>Bacteria</taxon>
        <taxon>Pseudomonadati</taxon>
        <taxon>Pseudomonadota</taxon>
        <taxon>Gammaproteobacteria</taxon>
        <taxon>Enterobacterales</taxon>
        <taxon>Erwiniaceae</taxon>
        <taxon>Pantoea</taxon>
    </lineage>
</organism>
<dbReference type="Proteomes" id="UP001244623">
    <property type="component" value="Unassembled WGS sequence"/>
</dbReference>
<dbReference type="RefSeq" id="WP_307617897.1">
    <property type="nucleotide sequence ID" value="NZ_JAUSSJ010000001.1"/>
</dbReference>
<evidence type="ECO:0000313" key="2">
    <source>
        <dbReference type="Proteomes" id="UP001244623"/>
    </source>
</evidence>
<dbReference type="EMBL" id="JAUSSJ010000001">
    <property type="protein sequence ID" value="MDQ0018178.1"/>
    <property type="molecule type" value="Genomic_DNA"/>
</dbReference>